<dbReference type="RefSeq" id="WP_309898020.1">
    <property type="nucleotide sequence ID" value="NZ_JAVDRF010000001.1"/>
</dbReference>
<accession>A0ABU1N867</accession>
<dbReference type="EMBL" id="JAVDRF010000001">
    <property type="protein sequence ID" value="MDR6534636.1"/>
    <property type="molecule type" value="Genomic_DNA"/>
</dbReference>
<organism evidence="1 2">
    <name type="scientific">Variovorax soli</name>
    <dbReference type="NCBI Taxonomy" id="376815"/>
    <lineage>
        <taxon>Bacteria</taxon>
        <taxon>Pseudomonadati</taxon>
        <taxon>Pseudomonadota</taxon>
        <taxon>Betaproteobacteria</taxon>
        <taxon>Burkholderiales</taxon>
        <taxon>Comamonadaceae</taxon>
        <taxon>Variovorax</taxon>
    </lineage>
</organism>
<keyword evidence="2" id="KW-1185">Reference proteome</keyword>
<comment type="caution">
    <text evidence="1">The sequence shown here is derived from an EMBL/GenBank/DDBJ whole genome shotgun (WGS) entry which is preliminary data.</text>
</comment>
<gene>
    <name evidence="1" type="ORF">J2739_000396</name>
</gene>
<proteinExistence type="predicted"/>
<dbReference type="Proteomes" id="UP001184230">
    <property type="component" value="Unassembled WGS sequence"/>
</dbReference>
<sequence>MTNDEVEGDREALDLLIRGFQVSRMLRLVADLGLADKISPAGRKGDCP</sequence>
<name>A0ABU1N867_9BURK</name>
<reference evidence="1 2" key="1">
    <citation type="submission" date="2023-07" db="EMBL/GenBank/DDBJ databases">
        <title>Sorghum-associated microbial communities from plants grown in Nebraska, USA.</title>
        <authorList>
            <person name="Schachtman D."/>
        </authorList>
    </citation>
    <scope>NUCLEOTIDE SEQUENCE [LARGE SCALE GENOMIC DNA]</scope>
    <source>
        <strain evidence="1 2">DS1781</strain>
    </source>
</reference>
<evidence type="ECO:0000313" key="1">
    <source>
        <dbReference type="EMBL" id="MDR6534636.1"/>
    </source>
</evidence>
<evidence type="ECO:0000313" key="2">
    <source>
        <dbReference type="Proteomes" id="UP001184230"/>
    </source>
</evidence>
<protein>
    <submittedName>
        <fullName evidence="1">Uncharacterized protein</fullName>
    </submittedName>
</protein>